<organism evidence="2 3">
    <name type="scientific">Citrus unshiu</name>
    <name type="common">Satsuma mandarin</name>
    <name type="synonym">Citrus nobilis var. unshiu</name>
    <dbReference type="NCBI Taxonomy" id="55188"/>
    <lineage>
        <taxon>Eukaryota</taxon>
        <taxon>Viridiplantae</taxon>
        <taxon>Streptophyta</taxon>
        <taxon>Embryophyta</taxon>
        <taxon>Tracheophyta</taxon>
        <taxon>Spermatophyta</taxon>
        <taxon>Magnoliopsida</taxon>
        <taxon>eudicotyledons</taxon>
        <taxon>Gunneridae</taxon>
        <taxon>Pentapetalae</taxon>
        <taxon>rosids</taxon>
        <taxon>malvids</taxon>
        <taxon>Sapindales</taxon>
        <taxon>Rutaceae</taxon>
        <taxon>Aurantioideae</taxon>
        <taxon>Citrus</taxon>
    </lineage>
</organism>
<evidence type="ECO:0000313" key="3">
    <source>
        <dbReference type="Proteomes" id="UP000236630"/>
    </source>
</evidence>
<dbReference type="EMBL" id="BDQV01000032">
    <property type="protein sequence ID" value="GAY46312.1"/>
    <property type="molecule type" value="Genomic_DNA"/>
</dbReference>
<dbReference type="EMBL" id="BDQV01000032">
    <property type="protein sequence ID" value="GAY46313.1"/>
    <property type="molecule type" value="Genomic_DNA"/>
</dbReference>
<evidence type="ECO:0000313" key="2">
    <source>
        <dbReference type="EMBL" id="GAY46313.1"/>
    </source>
</evidence>
<evidence type="ECO:0000313" key="1">
    <source>
        <dbReference type="EMBL" id="GAY46312.1"/>
    </source>
</evidence>
<comment type="caution">
    <text evidence="2">The sequence shown here is derived from an EMBL/GenBank/DDBJ whole genome shotgun (WGS) entry which is preliminary data.</text>
</comment>
<name>A0A2H5P1R8_CITUN</name>
<proteinExistence type="predicted"/>
<accession>A0A2H5P1R8</accession>
<dbReference type="AlphaFoldDB" id="A0A2H5P1R8"/>
<dbReference type="Proteomes" id="UP000236630">
    <property type="component" value="Unassembled WGS sequence"/>
</dbReference>
<protein>
    <submittedName>
        <fullName evidence="2">Uncharacterized protein</fullName>
    </submittedName>
</protein>
<keyword evidence="3" id="KW-1185">Reference proteome</keyword>
<sequence>MLADMSIYLLVCPLVYLTSNVPCESLYFRSPKEQQIFGGTNIALQSLPAFEFGVCLGEKLSAVAFSAAGFELYSFSFSFHVS</sequence>
<reference evidence="2 3" key="1">
    <citation type="journal article" date="2017" name="Front. Genet.">
        <title>Draft sequencing of the heterozygous diploid genome of Satsuma (Citrus unshiu Marc.) using a hybrid assembly approach.</title>
        <authorList>
            <person name="Shimizu T."/>
            <person name="Tanizawa Y."/>
            <person name="Mochizuki T."/>
            <person name="Nagasaki H."/>
            <person name="Yoshioka T."/>
            <person name="Toyoda A."/>
            <person name="Fujiyama A."/>
            <person name="Kaminuma E."/>
            <person name="Nakamura Y."/>
        </authorList>
    </citation>
    <scope>NUCLEOTIDE SEQUENCE [LARGE SCALE GENOMIC DNA]</scope>
    <source>
        <strain evidence="3">cv. Miyagawa wase</strain>
    </source>
</reference>
<gene>
    <name evidence="1" type="ORF">CUMW_096070</name>
    <name evidence="2" type="ORF">CUMW_096080</name>
</gene>